<comment type="caution">
    <text evidence="1">The sequence shown here is derived from an EMBL/GenBank/DDBJ whole genome shotgun (WGS) entry which is preliminary data.</text>
</comment>
<gene>
    <name evidence="1" type="ORF">ACD661_11245</name>
</gene>
<dbReference type="RefSeq" id="WP_400187961.1">
    <property type="nucleotide sequence ID" value="NZ_JBGORX010000004.1"/>
</dbReference>
<organism evidence="1 2">
    <name type="scientific">Legionella lytica</name>
    <dbReference type="NCBI Taxonomy" id="96232"/>
    <lineage>
        <taxon>Bacteria</taxon>
        <taxon>Pseudomonadati</taxon>
        <taxon>Pseudomonadota</taxon>
        <taxon>Gammaproteobacteria</taxon>
        <taxon>Legionellales</taxon>
        <taxon>Legionellaceae</taxon>
        <taxon>Legionella</taxon>
    </lineage>
</organism>
<evidence type="ECO:0000313" key="1">
    <source>
        <dbReference type="EMBL" id="MFJ1269136.1"/>
    </source>
</evidence>
<keyword evidence="2" id="KW-1185">Reference proteome</keyword>
<dbReference type="Proteomes" id="UP001615550">
    <property type="component" value="Unassembled WGS sequence"/>
</dbReference>
<dbReference type="EMBL" id="JBGORX010000004">
    <property type="protein sequence ID" value="MFJ1269136.1"/>
    <property type="molecule type" value="Genomic_DNA"/>
</dbReference>
<protein>
    <submittedName>
        <fullName evidence="1">Uncharacterized protein</fullName>
    </submittedName>
</protein>
<name>A0ABW8D8U8_9GAMM</name>
<accession>A0ABW8D8U8</accession>
<proteinExistence type="predicted"/>
<evidence type="ECO:0000313" key="2">
    <source>
        <dbReference type="Proteomes" id="UP001615550"/>
    </source>
</evidence>
<reference evidence="1 2" key="1">
    <citation type="submission" date="2024-08" db="EMBL/GenBank/DDBJ databases">
        <title>Draft Genome Sequence of Legionella lytica strain DSB2004, Isolated From a Fire Sprinkler System.</title>
        <authorList>
            <person name="Everhart A.D."/>
            <person name="Kidane D.T."/>
            <person name="Farone A.L."/>
            <person name="Farone M.B."/>
        </authorList>
    </citation>
    <scope>NUCLEOTIDE SEQUENCE [LARGE SCALE GENOMIC DNA]</scope>
    <source>
        <strain evidence="1 2">DSB2004</strain>
    </source>
</reference>
<sequence>MKVYLTNNEVLECWIHFWTCQGLPQRSTSTAVTIAVIEYACQYQVDLCLRLMAARPIGSIGGKIVSLKTKAAPFPG</sequence>